<dbReference type="Pfam" id="PF00118">
    <property type="entry name" value="Cpn60_TCP1"/>
    <property type="match status" value="1"/>
</dbReference>
<comment type="similarity">
    <text evidence="1 6 7">Belongs to the chaperonin (HSP60) family.</text>
</comment>
<evidence type="ECO:0000256" key="5">
    <source>
        <dbReference type="ARBA" id="ARBA00023235"/>
    </source>
</evidence>
<dbReference type="FunFam" id="1.10.560.10:FF:000001">
    <property type="entry name" value="60 kDa chaperonin"/>
    <property type="match status" value="1"/>
</dbReference>
<dbReference type="InterPro" id="IPR027413">
    <property type="entry name" value="GROEL-like_equatorial_sf"/>
</dbReference>
<dbReference type="InterPro" id="IPR002423">
    <property type="entry name" value="Cpn60/GroEL/TCP-1"/>
</dbReference>
<dbReference type="HOGENOM" id="CLU_016503_3_0_4"/>
<comment type="function">
    <text evidence="6 8">Together with its co-chaperonin GroES, plays an essential role in assisting protein folding. The GroEL-GroES system forms a nano-cage that allows encapsulation of the non-native substrate proteins and provides a physical environment optimized to promote and accelerate protein folding.</text>
</comment>
<dbReference type="HAMAP" id="MF_00600">
    <property type="entry name" value="CH60"/>
    <property type="match status" value="1"/>
</dbReference>
<dbReference type="InterPro" id="IPR001844">
    <property type="entry name" value="Cpn60/GroEL"/>
</dbReference>
<dbReference type="EC" id="5.6.1.7" evidence="6"/>
<feature type="binding site" evidence="6">
    <location>
        <position position="51"/>
    </location>
    <ligand>
        <name>ATP</name>
        <dbReference type="ChEBI" id="CHEBI:30616"/>
    </ligand>
</feature>
<dbReference type="KEGG" id="slt:Slit_0187"/>
<evidence type="ECO:0000256" key="3">
    <source>
        <dbReference type="ARBA" id="ARBA00022840"/>
    </source>
</evidence>
<dbReference type="NCBIfam" id="NF009489">
    <property type="entry name" value="PRK12851.1"/>
    <property type="match status" value="1"/>
</dbReference>
<dbReference type="InterPro" id="IPR018370">
    <property type="entry name" value="Chaperonin_Cpn60_CS"/>
</dbReference>
<evidence type="ECO:0000256" key="7">
    <source>
        <dbReference type="RuleBase" id="RU000418"/>
    </source>
</evidence>
<dbReference type="FunFam" id="3.50.7.10:FF:000001">
    <property type="entry name" value="60 kDa chaperonin"/>
    <property type="match status" value="1"/>
</dbReference>
<organism evidence="9 10">
    <name type="scientific">Sideroxydans lithotrophicus (strain ES-1)</name>
    <dbReference type="NCBI Taxonomy" id="580332"/>
    <lineage>
        <taxon>Bacteria</taxon>
        <taxon>Pseudomonadati</taxon>
        <taxon>Pseudomonadota</taxon>
        <taxon>Betaproteobacteria</taxon>
        <taxon>Nitrosomonadales</taxon>
        <taxon>Gallionellaceae</taxon>
        <taxon>Sideroxydans</taxon>
    </lineage>
</organism>
<dbReference type="SUPFAM" id="SSF52029">
    <property type="entry name" value="GroEL apical domain-like"/>
    <property type="match status" value="1"/>
</dbReference>
<name>D5CU94_SIDLE</name>
<keyword evidence="6" id="KW-0963">Cytoplasm</keyword>
<protein>
    <recommendedName>
        <fullName evidence="6">Chaperonin GroEL</fullName>
        <ecNumber evidence="6">5.6.1.7</ecNumber>
    </recommendedName>
    <alternativeName>
        <fullName evidence="6">60 kDa chaperonin</fullName>
    </alternativeName>
    <alternativeName>
        <fullName evidence="6">Chaperonin-60</fullName>
        <shortName evidence="6">Cpn60</shortName>
    </alternativeName>
</protein>
<sequence length="548" mass="57305">MAAKDVKFHDAARAKMVVGVNILADAVKVTLGPKGRNVVLDRSYGSPTITKDGVSVAKEIELKDKFENMGAQMVKEVASKTSDVAGDGTTTATVLAQSIVQEGMKFVAAGMNPMDLKRGIDQAVIAAVAELKKISKPCTTTKEIAQVGSISANSDTVIGEKIAAAMEKVGKEGVITIEDGQGLEDELDIVEGMQFDRGYLSPYFINNADKQIAAMENPFILLHDKKISNIRDLLPLLEQVAKAGRPLLIIAEDVDGEALATLVVNNIRGILKTVAVKAPGFGDRRKAMLEDIAVLTGGTVIAEEVGLSLEKATLAEMGQAKRIEVGKENTTIIDGAGKHEAILGRVGEIKKLAEESTSDYDKEKLQERLAKLSGGVAVIKVGAATEVEMKEKKARVEDALHATRAAVEEGIVPGGGVALLRAKAAVAGLKGANHDQDAGITIVLRAMESPIRAITMNAGDEPSVVVNKVLEGKGSFGYNASSSEYGDMLVMGVVDPTKVTRVALQNAASIAGLMLTTACMVAELPEDKPAGGMGGGDMGGMGGMGGMM</sequence>
<dbReference type="GO" id="GO:0140662">
    <property type="term" value="F:ATP-dependent protein folding chaperone"/>
    <property type="evidence" value="ECO:0007669"/>
    <property type="project" value="InterPro"/>
</dbReference>
<dbReference type="CDD" id="cd03344">
    <property type="entry name" value="GroEL"/>
    <property type="match status" value="1"/>
</dbReference>
<dbReference type="SUPFAM" id="SSF54849">
    <property type="entry name" value="GroEL-intermediate domain like"/>
    <property type="match status" value="1"/>
</dbReference>
<evidence type="ECO:0000313" key="10">
    <source>
        <dbReference type="Proteomes" id="UP000001625"/>
    </source>
</evidence>
<keyword evidence="2 6" id="KW-0547">Nucleotide-binding</keyword>
<dbReference type="GO" id="GO:0005737">
    <property type="term" value="C:cytoplasm"/>
    <property type="evidence" value="ECO:0007669"/>
    <property type="project" value="UniProtKB-SubCell"/>
</dbReference>
<feature type="binding site" evidence="6">
    <location>
        <begin position="87"/>
        <end position="91"/>
    </location>
    <ligand>
        <name>ATP</name>
        <dbReference type="ChEBI" id="CHEBI:30616"/>
    </ligand>
</feature>
<dbReference type="GO" id="GO:0016853">
    <property type="term" value="F:isomerase activity"/>
    <property type="evidence" value="ECO:0007669"/>
    <property type="project" value="UniProtKB-KW"/>
</dbReference>
<keyword evidence="3 6" id="KW-0067">ATP-binding</keyword>
<dbReference type="eggNOG" id="COG0459">
    <property type="taxonomic scope" value="Bacteria"/>
</dbReference>
<dbReference type="AlphaFoldDB" id="D5CU94"/>
<dbReference type="PANTHER" id="PTHR45633">
    <property type="entry name" value="60 KDA HEAT SHOCK PROTEIN, MITOCHONDRIAL"/>
    <property type="match status" value="1"/>
</dbReference>
<dbReference type="STRING" id="580332.Slit_0187"/>
<proteinExistence type="inferred from homology"/>
<dbReference type="EMBL" id="CP001965">
    <property type="protein sequence ID" value="ADE10429.1"/>
    <property type="molecule type" value="Genomic_DNA"/>
</dbReference>
<evidence type="ECO:0000256" key="2">
    <source>
        <dbReference type="ARBA" id="ARBA00022741"/>
    </source>
</evidence>
<dbReference type="OrthoDB" id="9766614at2"/>
<evidence type="ECO:0000256" key="6">
    <source>
        <dbReference type="HAMAP-Rule" id="MF_00600"/>
    </source>
</evidence>
<evidence type="ECO:0000256" key="8">
    <source>
        <dbReference type="RuleBase" id="RU000419"/>
    </source>
</evidence>
<evidence type="ECO:0000313" key="9">
    <source>
        <dbReference type="EMBL" id="ADE10429.1"/>
    </source>
</evidence>
<dbReference type="GO" id="GO:0042026">
    <property type="term" value="P:protein refolding"/>
    <property type="evidence" value="ECO:0007669"/>
    <property type="project" value="UniProtKB-UniRule"/>
</dbReference>
<dbReference type="SUPFAM" id="SSF48592">
    <property type="entry name" value="GroEL equatorial domain-like"/>
    <property type="match status" value="1"/>
</dbReference>
<comment type="subcellular location">
    <subcellularLocation>
        <location evidence="6">Cytoplasm</location>
    </subcellularLocation>
</comment>
<evidence type="ECO:0000256" key="4">
    <source>
        <dbReference type="ARBA" id="ARBA00023186"/>
    </source>
</evidence>
<dbReference type="Gene3D" id="3.50.7.10">
    <property type="entry name" value="GroEL"/>
    <property type="match status" value="1"/>
</dbReference>
<dbReference type="Gene3D" id="3.30.260.10">
    <property type="entry name" value="TCP-1-like chaperonin intermediate domain"/>
    <property type="match status" value="1"/>
</dbReference>
<dbReference type="NCBIfam" id="TIGR02348">
    <property type="entry name" value="GroEL"/>
    <property type="match status" value="1"/>
</dbReference>
<dbReference type="NCBIfam" id="NF009488">
    <property type="entry name" value="PRK12850.1"/>
    <property type="match status" value="1"/>
</dbReference>
<dbReference type="GO" id="GO:0051082">
    <property type="term" value="F:unfolded protein binding"/>
    <property type="evidence" value="ECO:0007669"/>
    <property type="project" value="UniProtKB-UniRule"/>
</dbReference>
<dbReference type="RefSeq" id="WP_013028328.1">
    <property type="nucleotide sequence ID" value="NC_013959.1"/>
</dbReference>
<keyword evidence="4 6" id="KW-0143">Chaperone</keyword>
<dbReference type="Proteomes" id="UP000001625">
    <property type="component" value="Chromosome"/>
</dbReference>
<dbReference type="InterPro" id="IPR027410">
    <property type="entry name" value="TCP-1-like_intermed_sf"/>
</dbReference>
<dbReference type="InterPro" id="IPR027409">
    <property type="entry name" value="GroEL-like_apical_dom_sf"/>
</dbReference>
<gene>
    <name evidence="6" type="primary">groEL</name>
    <name evidence="6" type="synonym">groL</name>
    <name evidence="9" type="ordered locus">Slit_0187</name>
</gene>
<accession>D5CU94</accession>
<comment type="caution">
    <text evidence="6">Lacks conserved residue(s) required for the propagation of feature annotation.</text>
</comment>
<keyword evidence="5 6" id="KW-0413">Isomerase</keyword>
<feature type="binding site" evidence="6">
    <location>
        <position position="415"/>
    </location>
    <ligand>
        <name>ATP</name>
        <dbReference type="ChEBI" id="CHEBI:30616"/>
    </ligand>
</feature>
<keyword evidence="10" id="KW-1185">Reference proteome</keyword>
<reference evidence="9 10" key="1">
    <citation type="submission" date="2010-03" db="EMBL/GenBank/DDBJ databases">
        <title>Complete sequence of Sideroxydans lithotrophicus ES-1.</title>
        <authorList>
            <consortium name="US DOE Joint Genome Institute"/>
            <person name="Lucas S."/>
            <person name="Copeland A."/>
            <person name="Lapidus A."/>
            <person name="Cheng J.-F."/>
            <person name="Bruce D."/>
            <person name="Goodwin L."/>
            <person name="Pitluck S."/>
            <person name="Munk A.C."/>
            <person name="Detter J.C."/>
            <person name="Han C."/>
            <person name="Tapia R."/>
            <person name="Larimer F."/>
            <person name="Land M."/>
            <person name="Hauser L."/>
            <person name="Kyrpides N."/>
            <person name="Ivanova N."/>
            <person name="Emerson D."/>
            <person name="Woyke T."/>
        </authorList>
    </citation>
    <scope>NUCLEOTIDE SEQUENCE [LARGE SCALE GENOMIC DNA]</scope>
    <source>
        <strain evidence="9 10">ES-1</strain>
    </source>
</reference>
<dbReference type="Gene3D" id="1.10.560.10">
    <property type="entry name" value="GroEL-like equatorial domain"/>
    <property type="match status" value="1"/>
</dbReference>
<dbReference type="NCBIfam" id="NF009487">
    <property type="entry name" value="PRK12849.1"/>
    <property type="match status" value="1"/>
</dbReference>
<feature type="binding site" evidence="6">
    <location>
        <begin position="30"/>
        <end position="33"/>
    </location>
    <ligand>
        <name>ATP</name>
        <dbReference type="ChEBI" id="CHEBI:30616"/>
    </ligand>
</feature>
<evidence type="ECO:0000256" key="1">
    <source>
        <dbReference type="ARBA" id="ARBA00006607"/>
    </source>
</evidence>
<dbReference type="NCBIfam" id="NF000592">
    <property type="entry name" value="PRK00013.1"/>
    <property type="match status" value="1"/>
</dbReference>
<dbReference type="PROSITE" id="PS00296">
    <property type="entry name" value="CHAPERONINS_CPN60"/>
    <property type="match status" value="1"/>
</dbReference>
<dbReference type="PRINTS" id="PR00298">
    <property type="entry name" value="CHAPERONIN60"/>
</dbReference>
<feature type="binding site" evidence="6">
    <location>
        <position position="495"/>
    </location>
    <ligand>
        <name>ATP</name>
        <dbReference type="ChEBI" id="CHEBI:30616"/>
    </ligand>
</feature>
<comment type="subunit">
    <text evidence="6 8">Forms a cylinder of 14 subunits composed of two heptameric rings stacked back-to-back. Interacts with the co-chaperonin GroES.</text>
</comment>
<dbReference type="GO" id="GO:0005524">
    <property type="term" value="F:ATP binding"/>
    <property type="evidence" value="ECO:0007669"/>
    <property type="project" value="UniProtKB-UniRule"/>
</dbReference>